<organism evidence="2 3">
    <name type="scientific">Endocarpon pusillum</name>
    <dbReference type="NCBI Taxonomy" id="364733"/>
    <lineage>
        <taxon>Eukaryota</taxon>
        <taxon>Fungi</taxon>
        <taxon>Dikarya</taxon>
        <taxon>Ascomycota</taxon>
        <taxon>Pezizomycotina</taxon>
        <taxon>Eurotiomycetes</taxon>
        <taxon>Chaetothyriomycetidae</taxon>
        <taxon>Verrucariales</taxon>
        <taxon>Verrucariaceae</taxon>
        <taxon>Endocarpon</taxon>
    </lineage>
</organism>
<protein>
    <submittedName>
        <fullName evidence="2">Uncharacterized protein</fullName>
    </submittedName>
</protein>
<feature type="compositionally biased region" description="Basic and acidic residues" evidence="1">
    <location>
        <begin position="211"/>
        <end position="222"/>
    </location>
</feature>
<sequence>MCVRTKTSYDCGHTHKQDQSCHRHSCTELERYHFKNEGDCRQCRKAGEAVSRGREGQGRYARELYKKEHKSSSNPVPLSTTSQNSQSSPWAPPDSKERAWSSRIRRRADEAWEEEHARREQDLQSRSASSRGGSVRSVEPDHAHDQHERDDYGASIREELRRVEDAERIRVRRQRDRQASYDSFDSYGESHRSNGSGLYSHGHYSSGSGRRSHESGRSRMYDSRFSSSKHNPYNLYNTESYFSGLGHGLGEMVRDSGRKWARW</sequence>
<comment type="caution">
    <text evidence="2">The sequence shown here is derived from an EMBL/GenBank/DDBJ whole genome shotgun (WGS) entry which is preliminary data.</text>
</comment>
<dbReference type="Proteomes" id="UP000606974">
    <property type="component" value="Unassembled WGS sequence"/>
</dbReference>
<feature type="compositionally biased region" description="Low complexity" evidence="1">
    <location>
        <begin position="193"/>
        <end position="209"/>
    </location>
</feature>
<name>A0A8H7E1V6_9EURO</name>
<feature type="compositionally biased region" description="Low complexity" evidence="1">
    <location>
        <begin position="125"/>
        <end position="137"/>
    </location>
</feature>
<dbReference type="AlphaFoldDB" id="A0A8H7E1V6"/>
<accession>A0A8H7E1V6</accession>
<feature type="compositionally biased region" description="Polar residues" evidence="1">
    <location>
        <begin position="72"/>
        <end position="89"/>
    </location>
</feature>
<evidence type="ECO:0000313" key="3">
    <source>
        <dbReference type="Proteomes" id="UP000606974"/>
    </source>
</evidence>
<dbReference type="EMBL" id="JAACFV010000068">
    <property type="protein sequence ID" value="KAF7507489.1"/>
    <property type="molecule type" value="Genomic_DNA"/>
</dbReference>
<feature type="compositionally biased region" description="Basic and acidic residues" evidence="1">
    <location>
        <begin position="107"/>
        <end position="123"/>
    </location>
</feature>
<feature type="region of interest" description="Disordered" evidence="1">
    <location>
        <begin position="171"/>
        <end position="226"/>
    </location>
</feature>
<dbReference type="OrthoDB" id="4142835at2759"/>
<reference evidence="2" key="1">
    <citation type="submission" date="2020-02" db="EMBL/GenBank/DDBJ databases">
        <authorList>
            <person name="Palmer J.M."/>
        </authorList>
    </citation>
    <scope>NUCLEOTIDE SEQUENCE</scope>
    <source>
        <strain evidence="2">EPUS1.4</strain>
        <tissue evidence="2">Thallus</tissue>
    </source>
</reference>
<feature type="region of interest" description="Disordered" evidence="1">
    <location>
        <begin position="66"/>
        <end position="156"/>
    </location>
</feature>
<proteinExistence type="predicted"/>
<gene>
    <name evidence="2" type="ORF">GJ744_010420</name>
</gene>
<evidence type="ECO:0000256" key="1">
    <source>
        <dbReference type="SAM" id="MobiDB-lite"/>
    </source>
</evidence>
<keyword evidence="3" id="KW-1185">Reference proteome</keyword>
<feature type="compositionally biased region" description="Basic and acidic residues" evidence="1">
    <location>
        <begin position="138"/>
        <end position="156"/>
    </location>
</feature>
<evidence type="ECO:0000313" key="2">
    <source>
        <dbReference type="EMBL" id="KAF7507489.1"/>
    </source>
</evidence>